<dbReference type="Gene3D" id="3.90.870.10">
    <property type="entry name" value="DHBP synthase"/>
    <property type="match status" value="1"/>
</dbReference>
<dbReference type="NCBIfam" id="TIGR00057">
    <property type="entry name" value="L-threonylcarbamoyladenylate synthase"/>
    <property type="match status" value="1"/>
</dbReference>
<name>A0A7D6BKY5_FERL1</name>
<comment type="similarity">
    <text evidence="2">Belongs to the SUA5 family.</text>
</comment>
<evidence type="ECO:0000256" key="2">
    <source>
        <dbReference type="ARBA" id="ARBA00007663"/>
    </source>
</evidence>
<dbReference type="GO" id="GO:0061710">
    <property type="term" value="F:L-threonylcarbamoyladenylate synthase"/>
    <property type="evidence" value="ECO:0007669"/>
    <property type="project" value="UniProtKB-EC"/>
</dbReference>
<dbReference type="GO" id="GO:0003725">
    <property type="term" value="F:double-stranded RNA binding"/>
    <property type="evidence" value="ECO:0007669"/>
    <property type="project" value="InterPro"/>
</dbReference>
<dbReference type="GO" id="GO:0006450">
    <property type="term" value="P:regulation of translational fidelity"/>
    <property type="evidence" value="ECO:0007669"/>
    <property type="project" value="TreeGrafter"/>
</dbReference>
<evidence type="ECO:0000313" key="8">
    <source>
        <dbReference type="EMBL" id="QLJ52316.1"/>
    </source>
</evidence>
<evidence type="ECO:0000256" key="5">
    <source>
        <dbReference type="ARBA" id="ARBA00022679"/>
    </source>
</evidence>
<protein>
    <recommendedName>
        <fullName evidence="3">L-threonylcarbamoyladenylate synthase</fullName>
        <ecNumber evidence="3">2.7.7.87</ecNumber>
    </recommendedName>
</protein>
<dbReference type="PANTHER" id="PTHR17490">
    <property type="entry name" value="SUA5"/>
    <property type="match status" value="1"/>
</dbReference>
<dbReference type="InterPro" id="IPR017945">
    <property type="entry name" value="DHBP_synth_RibB-like_a/b_dom"/>
</dbReference>
<evidence type="ECO:0000259" key="7">
    <source>
        <dbReference type="PROSITE" id="PS51163"/>
    </source>
</evidence>
<sequence>MNLINLDTWNSYSRAFEEAAKAVLAGEIVVYPTDTIYKIGAKATDKDAVSKLRRIREEDSPLPIVVSDLNMMRKYCRTDAVPFVLLQQLFPGPVTGIFPKIYDFPEGITADENVRIRIPEHNFIVSLVRKFDFPVTSARANLPVGRSPKTVEEIPTELKKIAKVVVDGGRCRYGVDSTVIDFTTKPAEIVREGAASKSIADIIKNCPE</sequence>
<dbReference type="SUPFAM" id="SSF55821">
    <property type="entry name" value="YrdC/RibB"/>
    <property type="match status" value="1"/>
</dbReference>
<comment type="catalytic activity">
    <reaction evidence="6">
        <text>L-threonine + hydrogencarbonate + ATP = L-threonylcarbamoyladenylate + diphosphate + H2O</text>
        <dbReference type="Rhea" id="RHEA:36407"/>
        <dbReference type="ChEBI" id="CHEBI:15377"/>
        <dbReference type="ChEBI" id="CHEBI:17544"/>
        <dbReference type="ChEBI" id="CHEBI:30616"/>
        <dbReference type="ChEBI" id="CHEBI:33019"/>
        <dbReference type="ChEBI" id="CHEBI:57926"/>
        <dbReference type="ChEBI" id="CHEBI:73682"/>
        <dbReference type="EC" id="2.7.7.87"/>
    </reaction>
</comment>
<dbReference type="GO" id="GO:0000049">
    <property type="term" value="F:tRNA binding"/>
    <property type="evidence" value="ECO:0007669"/>
    <property type="project" value="TreeGrafter"/>
</dbReference>
<dbReference type="EC" id="2.7.7.87" evidence="3"/>
<evidence type="ECO:0000256" key="6">
    <source>
        <dbReference type="ARBA" id="ARBA00048366"/>
    </source>
</evidence>
<organism evidence="8 9">
    <name type="scientific">Fermentimicrarchaeum limneticum</name>
    <dbReference type="NCBI Taxonomy" id="2795018"/>
    <lineage>
        <taxon>Archaea</taxon>
        <taxon>Candidatus Micrarchaeota</taxon>
        <taxon>Candidatus Fermentimicrarchaeales</taxon>
        <taxon>Candidatus Fermentimicrarchaeaceae</taxon>
        <taxon>Candidatus Fermentimicrarchaeum</taxon>
    </lineage>
</organism>
<evidence type="ECO:0000256" key="4">
    <source>
        <dbReference type="ARBA" id="ARBA00022490"/>
    </source>
</evidence>
<gene>
    <name evidence="8" type="ORF">Sv326_0141</name>
</gene>
<dbReference type="Proteomes" id="UP000510821">
    <property type="component" value="Chromosome"/>
</dbReference>
<keyword evidence="5" id="KW-0808">Transferase</keyword>
<dbReference type="InterPro" id="IPR050156">
    <property type="entry name" value="TC-AMP_synthase_SUA5"/>
</dbReference>
<proteinExistence type="inferred from homology"/>
<dbReference type="PANTHER" id="PTHR17490:SF10">
    <property type="entry name" value="THREONYLCARBAMOYL-AMP SYNTHASE"/>
    <property type="match status" value="1"/>
</dbReference>
<dbReference type="Pfam" id="PF01300">
    <property type="entry name" value="Sua5_yciO_yrdC"/>
    <property type="match status" value="1"/>
</dbReference>
<dbReference type="PROSITE" id="PS51163">
    <property type="entry name" value="YRDC"/>
    <property type="match status" value="1"/>
</dbReference>
<reference evidence="9" key="1">
    <citation type="submission" date="2020-07" db="EMBL/GenBank/DDBJ databases">
        <title>Metabolic diversity and evolutionary history of the archaeal phylum ###Micrarchaeota### uncovered from a freshwater lake metagenome.</title>
        <authorList>
            <person name="Kadnikov V.V."/>
            <person name="Savvichev A.S."/>
            <person name="Mardanov A.V."/>
            <person name="Beletsky A.V."/>
            <person name="Chupakov A.V."/>
            <person name="Kokryatskaya N.M."/>
            <person name="Pimenov N.V."/>
            <person name="Ravin N.V."/>
        </authorList>
    </citation>
    <scope>NUCLEOTIDE SEQUENCE [LARGE SCALE GENOMIC DNA]</scope>
</reference>
<evidence type="ECO:0000313" key="9">
    <source>
        <dbReference type="Proteomes" id="UP000510821"/>
    </source>
</evidence>
<feature type="domain" description="YrdC-like" evidence="7">
    <location>
        <begin position="13"/>
        <end position="195"/>
    </location>
</feature>
<evidence type="ECO:0000256" key="3">
    <source>
        <dbReference type="ARBA" id="ARBA00012584"/>
    </source>
</evidence>
<evidence type="ECO:0000256" key="1">
    <source>
        <dbReference type="ARBA" id="ARBA00004496"/>
    </source>
</evidence>
<accession>A0A7D6BKY5</accession>
<dbReference type="AlphaFoldDB" id="A0A7D6BKY5"/>
<dbReference type="InterPro" id="IPR006070">
    <property type="entry name" value="Sua5-like_dom"/>
</dbReference>
<dbReference type="KEGG" id="flt:Sv326_0141"/>
<dbReference type="EMBL" id="CP058998">
    <property type="protein sequence ID" value="QLJ52316.1"/>
    <property type="molecule type" value="Genomic_DNA"/>
</dbReference>
<dbReference type="GO" id="GO:0005737">
    <property type="term" value="C:cytoplasm"/>
    <property type="evidence" value="ECO:0007669"/>
    <property type="project" value="UniProtKB-SubCell"/>
</dbReference>
<comment type="subcellular location">
    <subcellularLocation>
        <location evidence="1">Cytoplasm</location>
    </subcellularLocation>
</comment>
<keyword evidence="4" id="KW-0963">Cytoplasm</keyword>